<evidence type="ECO:0000313" key="3">
    <source>
        <dbReference type="Proteomes" id="UP000663865"/>
    </source>
</evidence>
<reference evidence="1" key="1">
    <citation type="submission" date="2021-02" db="EMBL/GenBank/DDBJ databases">
        <authorList>
            <person name="Nowell W R."/>
        </authorList>
    </citation>
    <scope>NUCLEOTIDE SEQUENCE</scope>
</reference>
<dbReference type="EMBL" id="CAJOBS010003424">
    <property type="protein sequence ID" value="CAF4855804.1"/>
    <property type="molecule type" value="Genomic_DNA"/>
</dbReference>
<evidence type="ECO:0000313" key="2">
    <source>
        <dbReference type="EMBL" id="CAF4855804.1"/>
    </source>
</evidence>
<comment type="caution">
    <text evidence="1">The sequence shown here is derived from an EMBL/GenBank/DDBJ whole genome shotgun (WGS) entry which is preliminary data.</text>
</comment>
<name>A0A818CUG9_9BILA</name>
<protein>
    <submittedName>
        <fullName evidence="1">Uncharacterized protein</fullName>
    </submittedName>
</protein>
<sequence length="895" mass="102180">MPSDLLEKLTKKIRGSAHKPTKFEILQNELAQILQSSLDDYTKVLEYSRILKELINEANYMNEPSKISFYREQSTNPPLPPLPQTTQIQTTPIQVTPGGTPPHTPPIRITPSGAQFGSPFVTPSNFQPSDFAGFGGPSGTSPGPSGVQLGGLGAQLGSPLPTPLGLESILINSSSYNVGVHDSNIEISRYSIDEWLLSDRLLSMRQLELDLKKPGKVQIKITLEKQNEISMEELIDHINNLLNNEHTLNLYRFVLGTRHGDFGLWRYFKKDGDTPGGVDWKTVEFSPKLVDYFDLPHNILPVDDIFRILVNRNKRIKVAGTEEIIFTGIKNDKPMDIMPIGPFQRSYVPSAGRQTIQKFFDDLNTYLRNNPYTENLYFRIAENGYLSAFNHSSLDRVLTWDFIYISEGLFSLFQTKENKIKLNTYTVSHFANPKLEVDIPENQIIVLNGIHVQLNLSQEAFRRLKIPLLNKKYNLKSTVEYLNQMLSENYNTAHIQFKLNKNKLSLDIQSKFKEAPNWSTIEFSDTLKGLFNLHDQAYELHEIYNKTVPSRKEVFDGNDEYIELIGLLSKINVPVVDNFVLKPGNYSKDKFFSLYNQHLKSKLSTRHLKFRTTDRSLSLTIDTPVEYEAMENWEFIKVNPVIKNAFSLPSEVIRLDEFKNIPYINSDFHIATNMIWSLIGSQNRTILQNRKTGDQTESNVLYSSTKIRIQPTLYKTVRELVAALNIELKKNKDVNDLQFELNYGYTNISLNSEYTANRLWLKTELKISPGLAEILGLRNFNIDKINMNDIKHIPIENNIVDTIPSIAYIYCSAIDHSIVGDINAKLLRVLRIQYLPGLQKIANVINQSNYFNKINYYNVSTSYLDTISIKILDQSGQPFPLTSGSLILVLSLQEL</sequence>
<dbReference type="Proteomes" id="UP000663838">
    <property type="component" value="Unassembled WGS sequence"/>
</dbReference>
<accession>A0A818CUG9</accession>
<dbReference type="Proteomes" id="UP000663865">
    <property type="component" value="Unassembled WGS sequence"/>
</dbReference>
<proteinExistence type="predicted"/>
<gene>
    <name evidence="1" type="ORF">KIK155_LOCUS11168</name>
    <name evidence="2" type="ORF">TOA249_LOCUS27273</name>
</gene>
<dbReference type="AlphaFoldDB" id="A0A818CUG9"/>
<organism evidence="1 3">
    <name type="scientific">Rotaria socialis</name>
    <dbReference type="NCBI Taxonomy" id="392032"/>
    <lineage>
        <taxon>Eukaryota</taxon>
        <taxon>Metazoa</taxon>
        <taxon>Spiralia</taxon>
        <taxon>Gnathifera</taxon>
        <taxon>Rotifera</taxon>
        <taxon>Eurotatoria</taxon>
        <taxon>Bdelloidea</taxon>
        <taxon>Philodinida</taxon>
        <taxon>Philodinidae</taxon>
        <taxon>Rotaria</taxon>
    </lineage>
</organism>
<dbReference type="EMBL" id="CAJNYV010001741">
    <property type="protein sequence ID" value="CAF3435189.1"/>
    <property type="molecule type" value="Genomic_DNA"/>
</dbReference>
<evidence type="ECO:0000313" key="1">
    <source>
        <dbReference type="EMBL" id="CAF3435189.1"/>
    </source>
</evidence>